<dbReference type="Proteomes" id="UP000216308">
    <property type="component" value="Unassembled WGS sequence"/>
</dbReference>
<evidence type="ECO:0000256" key="1">
    <source>
        <dbReference type="SAM" id="Phobius"/>
    </source>
</evidence>
<accession>A0A256IE17</accession>
<keyword evidence="1" id="KW-1133">Transmembrane helix</keyword>
<evidence type="ECO:0000313" key="3">
    <source>
        <dbReference type="Proteomes" id="UP000216308"/>
    </source>
</evidence>
<gene>
    <name evidence="2" type="ORF">DJ70_13085</name>
</gene>
<sequence>MLCFSEHSQHTVDLLLTLFWCGLNLFQFLNRNVKTRIAERHSLTRTIRLIVAGRSGLSAPFTCHIYRLCKVRIICNIISTYVIHTCLLV</sequence>
<dbReference type="EMBL" id="NHPJ01000114">
    <property type="protein sequence ID" value="OYR54785.1"/>
    <property type="molecule type" value="Genomic_DNA"/>
</dbReference>
<feature type="transmembrane region" description="Helical" evidence="1">
    <location>
        <begin position="12"/>
        <end position="30"/>
    </location>
</feature>
<reference evidence="2 3" key="1">
    <citation type="journal article" date="2014" name="Front. Microbiol.">
        <title>Population and genomic analysis of the genus Halorubrum.</title>
        <authorList>
            <person name="Fullmer M.S."/>
            <person name="Soucy S.M."/>
            <person name="Swithers K.S."/>
            <person name="Makkay A.M."/>
            <person name="Wheeler R."/>
            <person name="Ventosa A."/>
            <person name="Gogarten J.P."/>
            <person name="Papke R.T."/>
        </authorList>
    </citation>
    <scope>NUCLEOTIDE SEQUENCE [LARGE SCALE GENOMIC DNA]</scope>
    <source>
        <strain evidence="2 3">Cb34</strain>
    </source>
</reference>
<protein>
    <submittedName>
        <fullName evidence="2">Uncharacterized protein</fullName>
    </submittedName>
</protein>
<dbReference type="AlphaFoldDB" id="A0A256IE17"/>
<keyword evidence="1" id="KW-0812">Transmembrane</keyword>
<comment type="caution">
    <text evidence="2">The sequence shown here is derived from an EMBL/GenBank/DDBJ whole genome shotgun (WGS) entry which is preliminary data.</text>
</comment>
<keyword evidence="3" id="KW-1185">Reference proteome</keyword>
<evidence type="ECO:0000313" key="2">
    <source>
        <dbReference type="EMBL" id="OYR54785.1"/>
    </source>
</evidence>
<proteinExistence type="predicted"/>
<organism evidence="2 3">
    <name type="scientific">Halorubrum halodurans</name>
    <dbReference type="NCBI Taxonomy" id="1383851"/>
    <lineage>
        <taxon>Archaea</taxon>
        <taxon>Methanobacteriati</taxon>
        <taxon>Methanobacteriota</taxon>
        <taxon>Stenosarchaea group</taxon>
        <taxon>Halobacteria</taxon>
        <taxon>Halobacteriales</taxon>
        <taxon>Haloferacaceae</taxon>
        <taxon>Halorubrum</taxon>
    </lineage>
</organism>
<keyword evidence="1" id="KW-0472">Membrane</keyword>
<name>A0A256IE17_9EURY</name>